<dbReference type="CDD" id="cd00936">
    <property type="entry name" value="WEPRS_RNA"/>
    <property type="match status" value="1"/>
</dbReference>
<dbReference type="Proteomes" id="UP000579812">
    <property type="component" value="Unassembled WGS sequence"/>
</dbReference>
<dbReference type="CDD" id="cd00806">
    <property type="entry name" value="TrpRS_core"/>
    <property type="match status" value="1"/>
</dbReference>
<dbReference type="Gene3D" id="2.30.39.10">
    <property type="entry name" value="Alpha-1-antitrypsin, domain 1"/>
    <property type="match status" value="1"/>
</dbReference>
<dbReference type="SMART" id="SM00093">
    <property type="entry name" value="SERPIN"/>
    <property type="match status" value="1"/>
</dbReference>
<evidence type="ECO:0000256" key="2">
    <source>
        <dbReference type="ARBA" id="ARBA00013161"/>
    </source>
</evidence>
<evidence type="ECO:0000313" key="13">
    <source>
        <dbReference type="EMBL" id="KAF4101805.1"/>
    </source>
</evidence>
<evidence type="ECO:0000256" key="8">
    <source>
        <dbReference type="ARBA" id="ARBA00022917"/>
    </source>
</evidence>
<keyword evidence="7" id="KW-0067">ATP-binding</keyword>
<dbReference type="GO" id="GO:0006436">
    <property type="term" value="P:tryptophanyl-tRNA aminoacylation"/>
    <property type="evidence" value="ECO:0007669"/>
    <property type="project" value="InterPro"/>
</dbReference>
<accession>A0A7J6C5A4</accession>
<keyword evidence="9" id="KW-0030">Aminoacyl-tRNA synthetase</keyword>
<evidence type="ECO:0000259" key="12">
    <source>
        <dbReference type="PROSITE" id="PS51185"/>
    </source>
</evidence>
<dbReference type="InterPro" id="IPR036186">
    <property type="entry name" value="Serpin_sf"/>
</dbReference>
<dbReference type="Pfam" id="PF00079">
    <property type="entry name" value="Serpin"/>
    <property type="match status" value="1"/>
</dbReference>
<feature type="domain" description="WHEP-TRS" evidence="12">
    <location>
        <begin position="313"/>
        <end position="369"/>
    </location>
</feature>
<name>A0A7J6C5A4_9TELE</name>
<dbReference type="EMBL" id="JAAMOB010000017">
    <property type="protein sequence ID" value="KAF4101805.1"/>
    <property type="molecule type" value="Genomic_DNA"/>
</dbReference>
<dbReference type="Gene3D" id="1.10.240.10">
    <property type="entry name" value="Tyrosyl-Transfer RNA Synthetase"/>
    <property type="match status" value="1"/>
</dbReference>
<dbReference type="PRINTS" id="PR01039">
    <property type="entry name" value="TRNASYNTHTRP"/>
</dbReference>
<evidence type="ECO:0000256" key="10">
    <source>
        <dbReference type="ARBA" id="ARBA00030268"/>
    </source>
</evidence>
<evidence type="ECO:0000256" key="1">
    <source>
        <dbReference type="ARBA" id="ARBA00005594"/>
    </source>
</evidence>
<dbReference type="FunFam" id="3.40.50.620:FF:000454">
    <property type="entry name" value="Tryptophan--tRNA ligase, cytoplasmic"/>
    <property type="match status" value="1"/>
</dbReference>
<dbReference type="FunFam" id="1.10.240.10:FF:000003">
    <property type="entry name" value="Tryptophan--tRNA ligase, cytoplasmic"/>
    <property type="match status" value="1"/>
</dbReference>
<evidence type="ECO:0000256" key="11">
    <source>
        <dbReference type="RuleBase" id="RU000411"/>
    </source>
</evidence>
<keyword evidence="8" id="KW-0648">Protein biosynthesis</keyword>
<dbReference type="PANTHER" id="PTHR10055:SF1">
    <property type="entry name" value="TRYPTOPHAN--TRNA LIGASE, CYTOPLASMIC"/>
    <property type="match status" value="1"/>
</dbReference>
<reference evidence="13 14" key="1">
    <citation type="submission" date="2020-04" db="EMBL/GenBank/DDBJ databases">
        <title>Chromosome-level genome assembly of a cyprinid fish Onychostoma macrolepis by integration of Nanopore Sequencing, Bionano and Hi-C technology.</title>
        <authorList>
            <person name="Wang D."/>
        </authorList>
    </citation>
    <scope>NUCLEOTIDE SEQUENCE [LARGE SCALE GENOMIC DNA]</scope>
    <source>
        <strain evidence="13">SWU-2019</strain>
        <tissue evidence="13">Muscle</tissue>
    </source>
</reference>
<protein>
    <recommendedName>
        <fullName evidence="3">Tryptophan--tRNA ligase, cytoplasmic</fullName>
        <ecNumber evidence="2">6.1.1.2</ecNumber>
    </recommendedName>
    <alternativeName>
        <fullName evidence="10">Tryptophanyl-tRNA synthetase</fullName>
    </alternativeName>
</protein>
<evidence type="ECO:0000256" key="6">
    <source>
        <dbReference type="ARBA" id="ARBA00022741"/>
    </source>
</evidence>
<dbReference type="InterPro" id="IPR042185">
    <property type="entry name" value="Serpin_sf_2"/>
</dbReference>
<dbReference type="GO" id="GO:0005737">
    <property type="term" value="C:cytoplasm"/>
    <property type="evidence" value="ECO:0007669"/>
    <property type="project" value="TreeGrafter"/>
</dbReference>
<dbReference type="InterPro" id="IPR002305">
    <property type="entry name" value="aa-tRNA-synth_Ic"/>
</dbReference>
<dbReference type="AlphaFoldDB" id="A0A7J6C5A4"/>
<dbReference type="Gene3D" id="3.40.50.620">
    <property type="entry name" value="HUPs"/>
    <property type="match status" value="1"/>
</dbReference>
<evidence type="ECO:0000256" key="3">
    <source>
        <dbReference type="ARBA" id="ARBA00013782"/>
    </source>
</evidence>
<dbReference type="Pfam" id="PF00579">
    <property type="entry name" value="tRNA-synt_1b"/>
    <property type="match status" value="1"/>
</dbReference>
<comment type="similarity">
    <text evidence="1">Belongs to the class-I aminoacyl-tRNA synthetase family.</text>
</comment>
<dbReference type="InterPro" id="IPR014729">
    <property type="entry name" value="Rossmann-like_a/b/a_fold"/>
</dbReference>
<keyword evidence="14" id="KW-1185">Reference proteome</keyword>
<evidence type="ECO:0000313" key="14">
    <source>
        <dbReference type="Proteomes" id="UP000579812"/>
    </source>
</evidence>
<keyword evidence="4" id="KW-0597">Phosphoprotein</keyword>
<dbReference type="PANTHER" id="PTHR10055">
    <property type="entry name" value="TRYPTOPHANYL-TRNA SYNTHETASE"/>
    <property type="match status" value="1"/>
</dbReference>
<dbReference type="InterPro" id="IPR002306">
    <property type="entry name" value="Trp-tRNA-ligase"/>
</dbReference>
<keyword evidence="6" id="KW-0547">Nucleotide-binding</keyword>
<organism evidence="13 14">
    <name type="scientific">Onychostoma macrolepis</name>
    <dbReference type="NCBI Taxonomy" id="369639"/>
    <lineage>
        <taxon>Eukaryota</taxon>
        <taxon>Metazoa</taxon>
        <taxon>Chordata</taxon>
        <taxon>Craniata</taxon>
        <taxon>Vertebrata</taxon>
        <taxon>Euteleostomi</taxon>
        <taxon>Actinopterygii</taxon>
        <taxon>Neopterygii</taxon>
        <taxon>Teleostei</taxon>
        <taxon>Ostariophysi</taxon>
        <taxon>Cypriniformes</taxon>
        <taxon>Cyprinidae</taxon>
        <taxon>Acrossocheilinae</taxon>
        <taxon>Onychostoma</taxon>
    </lineage>
</organism>
<dbReference type="SMART" id="SM00991">
    <property type="entry name" value="WHEP-TRS"/>
    <property type="match status" value="1"/>
</dbReference>
<dbReference type="InterPro" id="IPR001412">
    <property type="entry name" value="aa-tRNA-synth_I_CS"/>
</dbReference>
<dbReference type="InterPro" id="IPR023796">
    <property type="entry name" value="Serpin_dom"/>
</dbReference>
<evidence type="ECO:0000256" key="4">
    <source>
        <dbReference type="ARBA" id="ARBA00022553"/>
    </source>
</evidence>
<evidence type="ECO:0000256" key="5">
    <source>
        <dbReference type="ARBA" id="ARBA00022598"/>
    </source>
</evidence>
<dbReference type="SUPFAM" id="SSF52374">
    <property type="entry name" value="Nucleotidylyl transferase"/>
    <property type="match status" value="1"/>
</dbReference>
<dbReference type="InterPro" id="IPR000738">
    <property type="entry name" value="WHEP-TRS_dom"/>
</dbReference>
<dbReference type="PROSITE" id="PS00178">
    <property type="entry name" value="AA_TRNA_LIGASE_I"/>
    <property type="match status" value="1"/>
</dbReference>
<dbReference type="Pfam" id="PF00458">
    <property type="entry name" value="WHEP-TRS"/>
    <property type="match status" value="1"/>
</dbReference>
<dbReference type="PROSITE" id="PS00762">
    <property type="entry name" value="WHEP_TRS_1"/>
    <property type="match status" value="1"/>
</dbReference>
<dbReference type="Gene3D" id="1.10.287.10">
    <property type="entry name" value="S15/NS1, RNA-binding"/>
    <property type="match status" value="1"/>
</dbReference>
<evidence type="ECO:0000256" key="7">
    <source>
        <dbReference type="ARBA" id="ARBA00022840"/>
    </source>
</evidence>
<dbReference type="SUPFAM" id="SSF56574">
    <property type="entry name" value="Serpins"/>
    <property type="match status" value="1"/>
</dbReference>
<comment type="caution">
    <text evidence="13">The sequence shown here is derived from an EMBL/GenBank/DDBJ whole genome shotgun (WGS) entry which is preliminary data.</text>
</comment>
<dbReference type="GO" id="GO:0004830">
    <property type="term" value="F:tryptophan-tRNA ligase activity"/>
    <property type="evidence" value="ECO:0007669"/>
    <property type="project" value="UniProtKB-EC"/>
</dbReference>
<dbReference type="PROSITE" id="PS51185">
    <property type="entry name" value="WHEP_TRS_2"/>
    <property type="match status" value="1"/>
</dbReference>
<dbReference type="NCBIfam" id="TIGR00233">
    <property type="entry name" value="trpS"/>
    <property type="match status" value="1"/>
</dbReference>
<dbReference type="InterPro" id="IPR009068">
    <property type="entry name" value="uS15_NS1_RNA-bd_sf"/>
</dbReference>
<dbReference type="FunFam" id="1.10.287.10:FF:000006">
    <property type="entry name" value="Bifunctional glutamate/proline--tRNA ligase"/>
    <property type="match status" value="1"/>
</dbReference>
<dbReference type="GO" id="GO:0005524">
    <property type="term" value="F:ATP binding"/>
    <property type="evidence" value="ECO:0007669"/>
    <property type="project" value="UniProtKB-KW"/>
</dbReference>
<sequence>MQGLRFDKMRIMYHYLFEEIYKEGEYKNLEPNHKMKRSLQLVNRLYGEETVNFYDDYLDHCEEWCFASLRSVDFKNNPEAAREKINSWVASETDNQLKEFLDQGDVSKDTSLALISAVYFKKKWVKAFTKKGNGAAMFKTDTLPLGTIPHRQHQLPTEARILEIPYENNHLSMLIILPETIDGLPKLVKRITYEKIIKCTQPDNMIPTEVNVEMPSFKLQEKYDLEKALTALGITDLFSDKCDLSGMAPGPLKLSKVVHKCVVEVDEKGTDAEGGAGGVVQTDVIGVTRPQWIWCKLNELNQQHKTVKMSDLSPMDLYEKLTAQGDTVRSLKAQKSPKADVDAAVQMLLQMKLDYKRLSGQDYKAGCPPVDGEVPVDNGAVPEDGDDQVDPWNVSSSSAKGVDYDKLIVRFGSSKIDQELVDRIARVTGKTPHRFLRRGIFFSHRDMHQILDAYEKQKSFYLYTGRGPSSEAMHVGHLIPFIFTKWLQDVFDVPLVIQLTDDEKYLWKDLSLDECHRYAVENARDIIACGFDVNKTFIFSDLDYMGASPAFYRNVVKVQKHVTFNQVKGIFGFTDSDCIGKVSFPAIQAAPSFSGSFPQIFGERTDVQCLIPCAIDQDPYFRMTRDVAPRIGFPKPALLHSTFFPALQGAQTKMSASDANSSIFLTDTAKQIKSKINKHAFSGGKDTIEEHRKLGGNPDVDVSFMYLTFFLEDDEQLEKIRQDYSSGALLTGELKKCLIDTLQPMIAAHQERRRLVTDEIVQQFMSPRQLHFNS</sequence>
<proteinExistence type="inferred from homology"/>
<gene>
    <name evidence="13" type="ORF">G5714_016605</name>
</gene>
<keyword evidence="5" id="KW-0436">Ligase</keyword>
<dbReference type="EC" id="6.1.1.2" evidence="2"/>
<dbReference type="SUPFAM" id="SSF47060">
    <property type="entry name" value="S15/NS1 RNA-binding domain"/>
    <property type="match status" value="1"/>
</dbReference>
<comment type="similarity">
    <text evidence="11">Belongs to the serpin family.</text>
</comment>
<evidence type="ECO:0000256" key="9">
    <source>
        <dbReference type="ARBA" id="ARBA00023146"/>
    </source>
</evidence>
<dbReference type="InterPro" id="IPR042178">
    <property type="entry name" value="Serpin_sf_1"/>
</dbReference>
<dbReference type="Gene3D" id="3.30.497.10">
    <property type="entry name" value="Antithrombin, subunit I, domain 2"/>
    <property type="match status" value="1"/>
</dbReference>